<organism evidence="2 3">
    <name type="scientific">Caldibacillus debilis</name>
    <dbReference type="NCBI Taxonomy" id="301148"/>
    <lineage>
        <taxon>Bacteria</taxon>
        <taxon>Bacillati</taxon>
        <taxon>Bacillota</taxon>
        <taxon>Bacilli</taxon>
        <taxon>Bacillales</taxon>
        <taxon>Bacillaceae</taxon>
        <taxon>Caldibacillus</taxon>
    </lineage>
</organism>
<evidence type="ECO:0000256" key="1">
    <source>
        <dbReference type="SAM" id="MobiDB-lite"/>
    </source>
</evidence>
<dbReference type="EMBL" id="LQYT01000119">
    <property type="protein sequence ID" value="KYD10318.1"/>
    <property type="molecule type" value="Genomic_DNA"/>
</dbReference>
<proteinExistence type="predicted"/>
<dbReference type="STRING" id="301148.B4135_3493"/>
<reference evidence="2 3" key="1">
    <citation type="submission" date="2016-01" db="EMBL/GenBank/DDBJ databases">
        <title>Draft Genome Sequences of Seven Thermophilic Sporeformers Isolated from Foods.</title>
        <authorList>
            <person name="Berendsen E.M."/>
            <person name="Wells-Bennik M.H."/>
            <person name="Krawcyk A.O."/>
            <person name="De Jong A."/>
            <person name="Holsappel S."/>
            <person name="Eijlander R.T."/>
            <person name="Kuipers O.P."/>
        </authorList>
    </citation>
    <scope>NUCLEOTIDE SEQUENCE [LARGE SCALE GENOMIC DNA]</scope>
    <source>
        <strain evidence="2 3">B4135</strain>
    </source>
</reference>
<accession>A0A150LDA4</accession>
<name>A0A150LDA4_9BACI</name>
<sequence>MPSAGRDRSPLLLGFLAGGREAERLPGVSGTGGFDRRGKSFKD</sequence>
<evidence type="ECO:0000313" key="3">
    <source>
        <dbReference type="Proteomes" id="UP000075683"/>
    </source>
</evidence>
<comment type="caution">
    <text evidence="2">The sequence shown here is derived from an EMBL/GenBank/DDBJ whole genome shotgun (WGS) entry which is preliminary data.</text>
</comment>
<feature type="compositionally biased region" description="Basic and acidic residues" evidence="1">
    <location>
        <begin position="34"/>
        <end position="43"/>
    </location>
</feature>
<protein>
    <submittedName>
        <fullName evidence="2">Uncharacterized protein</fullName>
    </submittedName>
</protein>
<feature type="region of interest" description="Disordered" evidence="1">
    <location>
        <begin position="24"/>
        <end position="43"/>
    </location>
</feature>
<dbReference type="AlphaFoldDB" id="A0A150LDA4"/>
<dbReference type="Proteomes" id="UP000075683">
    <property type="component" value="Unassembled WGS sequence"/>
</dbReference>
<evidence type="ECO:0000313" key="2">
    <source>
        <dbReference type="EMBL" id="KYD10318.1"/>
    </source>
</evidence>
<gene>
    <name evidence="2" type="ORF">B4135_3493</name>
</gene>